<dbReference type="InterPro" id="IPR029032">
    <property type="entry name" value="AhpD-like"/>
</dbReference>
<dbReference type="RefSeq" id="WP_145360485.1">
    <property type="nucleotide sequence ID" value="NZ_CP036265.1"/>
</dbReference>
<evidence type="ECO:0000313" key="2">
    <source>
        <dbReference type="EMBL" id="QDT17602.1"/>
    </source>
</evidence>
<proteinExistence type="predicted"/>
<dbReference type="Pfam" id="PF02627">
    <property type="entry name" value="CMD"/>
    <property type="match status" value="1"/>
</dbReference>
<sequence>MPDSPRTPPPGDRPEGKKLPGTYRAFAAKFPEVVAQHERMAKAVDAAGPLDAKTTFLIKIGISLGAGLESALRSHVRRAMAAGATEQEVEQAILLGMNTCGFPATVAAWSWAQVQFARERADREARGEPDDEE</sequence>
<dbReference type="KEGG" id="acaf:CA12_37300"/>
<protein>
    <submittedName>
        <fullName evidence="2">Carboxymuconolactone decarboxylase family protein</fullName>
    </submittedName>
</protein>
<accession>A0A517PDZ6</accession>
<dbReference type="Gene3D" id="1.20.1290.10">
    <property type="entry name" value="AhpD-like"/>
    <property type="match status" value="1"/>
</dbReference>
<dbReference type="InterPro" id="IPR003779">
    <property type="entry name" value="CMD-like"/>
</dbReference>
<name>A0A517PDZ6_9PLAN</name>
<keyword evidence="3" id="KW-1185">Reference proteome</keyword>
<dbReference type="Proteomes" id="UP000318741">
    <property type="component" value="Chromosome"/>
</dbReference>
<organism evidence="2 3">
    <name type="scientific">Alienimonas californiensis</name>
    <dbReference type="NCBI Taxonomy" id="2527989"/>
    <lineage>
        <taxon>Bacteria</taxon>
        <taxon>Pseudomonadati</taxon>
        <taxon>Planctomycetota</taxon>
        <taxon>Planctomycetia</taxon>
        <taxon>Planctomycetales</taxon>
        <taxon>Planctomycetaceae</taxon>
        <taxon>Alienimonas</taxon>
    </lineage>
</organism>
<dbReference type="AlphaFoldDB" id="A0A517PDZ6"/>
<dbReference type="OrthoDB" id="9802489at2"/>
<gene>
    <name evidence="2" type="ORF">CA12_37300</name>
</gene>
<dbReference type="PANTHER" id="PTHR33930:SF2">
    <property type="entry name" value="BLR3452 PROTEIN"/>
    <property type="match status" value="1"/>
</dbReference>
<dbReference type="PANTHER" id="PTHR33930">
    <property type="entry name" value="ALKYL HYDROPEROXIDE REDUCTASE AHPD"/>
    <property type="match status" value="1"/>
</dbReference>
<dbReference type="SUPFAM" id="SSF69118">
    <property type="entry name" value="AhpD-like"/>
    <property type="match status" value="1"/>
</dbReference>
<reference evidence="2 3" key="1">
    <citation type="submission" date="2019-02" db="EMBL/GenBank/DDBJ databases">
        <title>Deep-cultivation of Planctomycetes and their phenomic and genomic characterization uncovers novel biology.</title>
        <authorList>
            <person name="Wiegand S."/>
            <person name="Jogler M."/>
            <person name="Boedeker C."/>
            <person name="Pinto D."/>
            <person name="Vollmers J."/>
            <person name="Rivas-Marin E."/>
            <person name="Kohn T."/>
            <person name="Peeters S.H."/>
            <person name="Heuer A."/>
            <person name="Rast P."/>
            <person name="Oberbeckmann S."/>
            <person name="Bunk B."/>
            <person name="Jeske O."/>
            <person name="Meyerdierks A."/>
            <person name="Storesund J.E."/>
            <person name="Kallscheuer N."/>
            <person name="Luecker S."/>
            <person name="Lage O.M."/>
            <person name="Pohl T."/>
            <person name="Merkel B.J."/>
            <person name="Hornburger P."/>
            <person name="Mueller R.-W."/>
            <person name="Bruemmer F."/>
            <person name="Labrenz M."/>
            <person name="Spormann A.M."/>
            <person name="Op den Camp H."/>
            <person name="Overmann J."/>
            <person name="Amann R."/>
            <person name="Jetten M.S.M."/>
            <person name="Mascher T."/>
            <person name="Medema M.H."/>
            <person name="Devos D.P."/>
            <person name="Kaster A.-K."/>
            <person name="Ovreas L."/>
            <person name="Rohde M."/>
            <person name="Galperin M.Y."/>
            <person name="Jogler C."/>
        </authorList>
    </citation>
    <scope>NUCLEOTIDE SEQUENCE [LARGE SCALE GENOMIC DNA]</scope>
    <source>
        <strain evidence="2 3">CA12</strain>
    </source>
</reference>
<feature type="domain" description="Carboxymuconolactone decarboxylase-like" evidence="1">
    <location>
        <begin position="31"/>
        <end position="113"/>
    </location>
</feature>
<evidence type="ECO:0000313" key="3">
    <source>
        <dbReference type="Proteomes" id="UP000318741"/>
    </source>
</evidence>
<dbReference type="GO" id="GO:0051920">
    <property type="term" value="F:peroxiredoxin activity"/>
    <property type="evidence" value="ECO:0007669"/>
    <property type="project" value="InterPro"/>
</dbReference>
<dbReference type="EMBL" id="CP036265">
    <property type="protein sequence ID" value="QDT17602.1"/>
    <property type="molecule type" value="Genomic_DNA"/>
</dbReference>
<evidence type="ECO:0000259" key="1">
    <source>
        <dbReference type="Pfam" id="PF02627"/>
    </source>
</evidence>